<feature type="region of interest" description="Disordered" evidence="1">
    <location>
        <begin position="36"/>
        <end position="66"/>
    </location>
</feature>
<sequence>MDGGEPARRGGPGAREDGLGVLTAGLTQMGVEVHQAGQGDEPVGVDRDRVRPGLAGGVGTGRGDDAVAQEQVRGVAAQGAGRAEQVVGHEIPPEVSSPPARRR</sequence>
<feature type="region of interest" description="Disordered" evidence="1">
    <location>
        <begin position="1"/>
        <end position="23"/>
    </location>
</feature>
<evidence type="ECO:0000256" key="1">
    <source>
        <dbReference type="SAM" id="MobiDB-lite"/>
    </source>
</evidence>
<protein>
    <submittedName>
        <fullName evidence="2">Uncharacterized protein</fullName>
    </submittedName>
</protein>
<proteinExistence type="predicted"/>
<gene>
    <name evidence="2" type="ORF">GCM10022262_03590</name>
</gene>
<evidence type="ECO:0000313" key="3">
    <source>
        <dbReference type="Proteomes" id="UP001499841"/>
    </source>
</evidence>
<evidence type="ECO:0000313" key="2">
    <source>
        <dbReference type="EMBL" id="GAA4286000.1"/>
    </source>
</evidence>
<feature type="compositionally biased region" description="Basic and acidic residues" evidence="1">
    <location>
        <begin position="1"/>
        <end position="18"/>
    </location>
</feature>
<feature type="compositionally biased region" description="Low complexity" evidence="1">
    <location>
        <begin position="78"/>
        <end position="88"/>
    </location>
</feature>
<dbReference type="EMBL" id="BAABBA010000002">
    <property type="protein sequence ID" value="GAA4286000.1"/>
    <property type="molecule type" value="Genomic_DNA"/>
</dbReference>
<dbReference type="Proteomes" id="UP001499841">
    <property type="component" value="Unassembled WGS sequence"/>
</dbReference>
<accession>A0ABP8EQ00</accession>
<feature type="region of interest" description="Disordered" evidence="1">
    <location>
        <begin position="78"/>
        <end position="103"/>
    </location>
</feature>
<reference evidence="3" key="1">
    <citation type="journal article" date="2019" name="Int. J. Syst. Evol. Microbiol.">
        <title>The Global Catalogue of Microorganisms (GCM) 10K type strain sequencing project: providing services to taxonomists for standard genome sequencing and annotation.</title>
        <authorList>
            <consortium name="The Broad Institute Genomics Platform"/>
            <consortium name="The Broad Institute Genome Sequencing Center for Infectious Disease"/>
            <person name="Wu L."/>
            <person name="Ma J."/>
        </authorList>
    </citation>
    <scope>NUCLEOTIDE SEQUENCE [LARGE SCALE GENOMIC DNA]</scope>
    <source>
        <strain evidence="3">JCM 17459</strain>
    </source>
</reference>
<comment type="caution">
    <text evidence="2">The sequence shown here is derived from an EMBL/GenBank/DDBJ whole genome shotgun (WGS) entry which is preliminary data.</text>
</comment>
<name>A0ABP8EQ00_9MICO</name>
<keyword evidence="3" id="KW-1185">Reference proteome</keyword>
<organism evidence="2 3">
    <name type="scientific">Georgenia daeguensis</name>
    <dbReference type="NCBI Taxonomy" id="908355"/>
    <lineage>
        <taxon>Bacteria</taxon>
        <taxon>Bacillati</taxon>
        <taxon>Actinomycetota</taxon>
        <taxon>Actinomycetes</taxon>
        <taxon>Micrococcales</taxon>
        <taxon>Bogoriellaceae</taxon>
        <taxon>Georgenia</taxon>
    </lineage>
</organism>